<reference evidence="1 2" key="1">
    <citation type="submission" date="2016-12" db="EMBL/GenBank/DDBJ databases">
        <title>The new phylogeny of genus Mycobacterium.</title>
        <authorList>
            <person name="Tortoli E."/>
            <person name="Trovato A."/>
            <person name="Cirillo D.M."/>
        </authorList>
    </citation>
    <scope>NUCLEOTIDE SEQUENCE [LARGE SCALE GENOMIC DNA]</scope>
    <source>
        <strain evidence="1 2">DSM 44223</strain>
    </source>
</reference>
<dbReference type="Gene3D" id="3.50.50.60">
    <property type="entry name" value="FAD/NAD(P)-binding domain"/>
    <property type="match status" value="1"/>
</dbReference>
<sequence>MKNDEEPIEAWEWQWDDVVDVICAGAGPGALAHAISCADHDLDVEIADAEIPWQAMDPDTAAYLESMTEDLGLTGTPARDLELTAVRAQPVPVKTDRRATIEPFFGSRLRDWSVRCLASPFGVIYSQVPDIMTPMRADSAETVRVAVLGDYQPDSERPGLALAEWLRGQAEARDIYGAPGTVLQRLIFEHGRIAGAELASPERTRLVRATAGVALSVGPLPAETDWPVQTELADGAQVAVVSRTASRFGRVELLYSVF</sequence>
<dbReference type="AlphaFoldDB" id="A0A1X0IZ68"/>
<dbReference type="RefSeq" id="WP_083117987.1">
    <property type="nucleotide sequence ID" value="NZ_JACKUO010000022.1"/>
</dbReference>
<evidence type="ECO:0000313" key="1">
    <source>
        <dbReference type="EMBL" id="ORB54677.1"/>
    </source>
</evidence>
<dbReference type="Proteomes" id="UP000192534">
    <property type="component" value="Unassembled WGS sequence"/>
</dbReference>
<gene>
    <name evidence="1" type="ORF">BST42_07640</name>
</gene>
<evidence type="ECO:0000313" key="2">
    <source>
        <dbReference type="Proteomes" id="UP000192534"/>
    </source>
</evidence>
<dbReference type="EMBL" id="MVIH01000003">
    <property type="protein sequence ID" value="ORB54677.1"/>
    <property type="molecule type" value="Genomic_DNA"/>
</dbReference>
<proteinExistence type="predicted"/>
<dbReference type="OrthoDB" id="4640500at2"/>
<organism evidence="1 2">
    <name type="scientific">Mycolicibacterium rhodesiae</name>
    <name type="common">Mycobacterium rhodesiae</name>
    <dbReference type="NCBI Taxonomy" id="36814"/>
    <lineage>
        <taxon>Bacteria</taxon>
        <taxon>Bacillati</taxon>
        <taxon>Actinomycetota</taxon>
        <taxon>Actinomycetes</taxon>
        <taxon>Mycobacteriales</taxon>
        <taxon>Mycobacteriaceae</taxon>
        <taxon>Mycolicibacterium</taxon>
    </lineage>
</organism>
<accession>A0A1X0IZ68</accession>
<protein>
    <submittedName>
        <fullName evidence="1">Uncharacterized protein</fullName>
    </submittedName>
</protein>
<dbReference type="SUPFAM" id="SSF51905">
    <property type="entry name" value="FAD/NAD(P)-binding domain"/>
    <property type="match status" value="1"/>
</dbReference>
<keyword evidence="2" id="KW-1185">Reference proteome</keyword>
<comment type="caution">
    <text evidence="1">The sequence shown here is derived from an EMBL/GenBank/DDBJ whole genome shotgun (WGS) entry which is preliminary data.</text>
</comment>
<dbReference type="InterPro" id="IPR036188">
    <property type="entry name" value="FAD/NAD-bd_sf"/>
</dbReference>
<name>A0A1X0IZ68_MYCRH</name>